<dbReference type="Proteomes" id="UP001497480">
    <property type="component" value="Unassembled WGS sequence"/>
</dbReference>
<evidence type="ECO:0000313" key="2">
    <source>
        <dbReference type="Proteomes" id="UP001497480"/>
    </source>
</evidence>
<dbReference type="EMBL" id="CAXHTB010000021">
    <property type="protein sequence ID" value="CAL0328355.1"/>
    <property type="molecule type" value="Genomic_DNA"/>
</dbReference>
<dbReference type="AlphaFoldDB" id="A0AAV1Y2X2"/>
<gene>
    <name evidence="1" type="ORF">LLUT_LOCUS29415</name>
</gene>
<accession>A0AAV1Y2X2</accession>
<keyword evidence="2" id="KW-1185">Reference proteome</keyword>
<protein>
    <submittedName>
        <fullName evidence="1">Uncharacterized protein</fullName>
    </submittedName>
</protein>
<evidence type="ECO:0000313" key="1">
    <source>
        <dbReference type="EMBL" id="CAL0328355.1"/>
    </source>
</evidence>
<sequence length="51" mass="6022">MHILYICLVKRIPLILHYDLFLKVCFLLAEQVQYGLCFPQHGVSFTHHPLL</sequence>
<organism evidence="1 2">
    <name type="scientific">Lupinus luteus</name>
    <name type="common">European yellow lupine</name>
    <dbReference type="NCBI Taxonomy" id="3873"/>
    <lineage>
        <taxon>Eukaryota</taxon>
        <taxon>Viridiplantae</taxon>
        <taxon>Streptophyta</taxon>
        <taxon>Embryophyta</taxon>
        <taxon>Tracheophyta</taxon>
        <taxon>Spermatophyta</taxon>
        <taxon>Magnoliopsida</taxon>
        <taxon>eudicotyledons</taxon>
        <taxon>Gunneridae</taxon>
        <taxon>Pentapetalae</taxon>
        <taxon>rosids</taxon>
        <taxon>fabids</taxon>
        <taxon>Fabales</taxon>
        <taxon>Fabaceae</taxon>
        <taxon>Papilionoideae</taxon>
        <taxon>50 kb inversion clade</taxon>
        <taxon>genistoids sensu lato</taxon>
        <taxon>core genistoids</taxon>
        <taxon>Genisteae</taxon>
        <taxon>Lupinus</taxon>
    </lineage>
</organism>
<reference evidence="1 2" key="1">
    <citation type="submission" date="2024-03" db="EMBL/GenBank/DDBJ databases">
        <authorList>
            <person name="Martinez-Hernandez J."/>
        </authorList>
    </citation>
    <scope>NUCLEOTIDE SEQUENCE [LARGE SCALE GENOMIC DNA]</scope>
</reference>
<name>A0AAV1Y2X2_LUPLU</name>
<comment type="caution">
    <text evidence="1">The sequence shown here is derived from an EMBL/GenBank/DDBJ whole genome shotgun (WGS) entry which is preliminary data.</text>
</comment>
<proteinExistence type="predicted"/>